<dbReference type="STRING" id="2282107.A0A286UIC8"/>
<comment type="caution">
    <text evidence="4">The sequence shown here is derived from an EMBL/GenBank/DDBJ whole genome shotgun (WGS) entry which is preliminary data.</text>
</comment>
<dbReference type="Proteomes" id="UP000217199">
    <property type="component" value="Unassembled WGS sequence"/>
</dbReference>
<dbReference type="InterPro" id="IPR001623">
    <property type="entry name" value="DnaJ_domain"/>
</dbReference>
<accession>A0A286UIC8</accession>
<dbReference type="InterPro" id="IPR036869">
    <property type="entry name" value="J_dom_sf"/>
</dbReference>
<dbReference type="EMBL" id="NBII01000004">
    <property type="protein sequence ID" value="PAV19380.1"/>
    <property type="molecule type" value="Genomic_DNA"/>
</dbReference>
<feature type="transmembrane region" description="Helical" evidence="2">
    <location>
        <begin position="413"/>
        <end position="433"/>
    </location>
</feature>
<evidence type="ECO:0000256" key="2">
    <source>
        <dbReference type="SAM" id="Phobius"/>
    </source>
</evidence>
<gene>
    <name evidence="4" type="ORF">PNOK_0431400</name>
</gene>
<evidence type="ECO:0000259" key="3">
    <source>
        <dbReference type="PROSITE" id="PS50076"/>
    </source>
</evidence>
<dbReference type="PROSITE" id="PS50076">
    <property type="entry name" value="DNAJ_2"/>
    <property type="match status" value="1"/>
</dbReference>
<dbReference type="PANTHER" id="PTHR44157:SF1">
    <property type="entry name" value="DNAJ HOMOLOG SUBFAMILY C MEMBER 11"/>
    <property type="match status" value="1"/>
</dbReference>
<dbReference type="InterPro" id="IPR024586">
    <property type="entry name" value="DnaJ-like_C11_C"/>
</dbReference>
<dbReference type="GO" id="GO:0042407">
    <property type="term" value="P:cristae formation"/>
    <property type="evidence" value="ECO:0007669"/>
    <property type="project" value="TreeGrafter"/>
</dbReference>
<dbReference type="Pfam" id="PF22774">
    <property type="entry name" value="DNAJC11_beta-barrel"/>
    <property type="match status" value="1"/>
</dbReference>
<dbReference type="InParanoid" id="A0A286UIC8"/>
<dbReference type="Pfam" id="PF11875">
    <property type="entry name" value="DnaJ-like_C11_C"/>
    <property type="match status" value="1"/>
</dbReference>
<evidence type="ECO:0000313" key="4">
    <source>
        <dbReference type="EMBL" id="PAV19380.1"/>
    </source>
</evidence>
<dbReference type="OrthoDB" id="10250354at2759"/>
<dbReference type="PANTHER" id="PTHR44157">
    <property type="entry name" value="DNAJ HOMOLOG SUBFAMILY C MEMBER 11"/>
    <property type="match status" value="1"/>
</dbReference>
<proteinExistence type="predicted"/>
<organism evidence="4 5">
    <name type="scientific">Pyrrhoderma noxium</name>
    <dbReference type="NCBI Taxonomy" id="2282107"/>
    <lineage>
        <taxon>Eukaryota</taxon>
        <taxon>Fungi</taxon>
        <taxon>Dikarya</taxon>
        <taxon>Basidiomycota</taxon>
        <taxon>Agaricomycotina</taxon>
        <taxon>Agaricomycetes</taxon>
        <taxon>Hymenochaetales</taxon>
        <taxon>Hymenochaetaceae</taxon>
        <taxon>Pyrrhoderma</taxon>
    </lineage>
</organism>
<dbReference type="InterPro" id="IPR052243">
    <property type="entry name" value="Mito_inner_membrane_organizer"/>
</dbReference>
<feature type="domain" description="J" evidence="3">
    <location>
        <begin position="18"/>
        <end position="86"/>
    </location>
</feature>
<evidence type="ECO:0000256" key="1">
    <source>
        <dbReference type="ARBA" id="ARBA00023186"/>
    </source>
</evidence>
<keyword evidence="2" id="KW-0812">Transmembrane</keyword>
<keyword evidence="2" id="KW-1133">Transmembrane helix</keyword>
<dbReference type="GO" id="GO:0005739">
    <property type="term" value="C:mitochondrion"/>
    <property type="evidence" value="ECO:0007669"/>
    <property type="project" value="GOC"/>
</dbReference>
<dbReference type="AlphaFoldDB" id="A0A286UIC8"/>
<evidence type="ECO:0000313" key="5">
    <source>
        <dbReference type="Proteomes" id="UP000217199"/>
    </source>
</evidence>
<keyword evidence="1" id="KW-0143">Chaperone</keyword>
<dbReference type="InterPro" id="IPR055225">
    <property type="entry name" value="DNAJC11-like_beta-barrel"/>
</dbReference>
<dbReference type="FunCoup" id="A0A286UIC8">
    <property type="interactions" value="267"/>
</dbReference>
<protein>
    <recommendedName>
        <fullName evidence="3">J domain-containing protein</fullName>
    </recommendedName>
</protein>
<name>A0A286UIC8_9AGAM</name>
<dbReference type="PRINTS" id="PR00625">
    <property type="entry name" value="JDOMAIN"/>
</dbReference>
<dbReference type="CDD" id="cd06257">
    <property type="entry name" value="DnaJ"/>
    <property type="match status" value="1"/>
</dbReference>
<dbReference type="Gene3D" id="1.10.287.110">
    <property type="entry name" value="DnaJ domain"/>
    <property type="match status" value="1"/>
</dbReference>
<sequence length="587" mass="65266">MSSSVLENDEAIRREKDFFYAVLNLPISATETEVKDRYRALSLAFHPDRQHDEQLKETAKKKFLEIQAAYEVLSDPFLREIYDTLGYDGLKLKLPDHFKKLPLDELRTALRELLFETRLDGLQSLVGSKAALTLSLDARDFVRGGDYTKTWLANAGLNVSSIRHNFTKRINGQTTLQVTSRIGNTEINADEDIKVVGNRITLLRGNVVGIITHRYSPSKQLQVKTSLANPLSPTVSWMHEDKLNSMRISAPLRFQSIPPPITVSLRRRLFPSSLTLGSFEVTLNRQSPTLNVSIVKPPVLSAKGKERGPSITTGWTTGLSLRSLYKGGPAAFAQCSTVITDLKLALTSALEYGLFTGPACVLSGEWSDNEIGTEIGAQIACNLRGVHLKINLDYLGQSIVLPITLTDEYAPRVALAATLVPAAVFLLADYFILRARRAARLQRRKDASKLAIQEQRDSKNVEAKKTEAMLRDVARRIRESEGSRNGLIITEARYFPVEDSGAPIADIGIDVTIPIQALVHKGQLYIPGGRSKSSLNGFYDPLPDFDKRLSVRYDFLGRKHYAEVSENSPLLLPLESHIVEEGKDNTK</sequence>
<dbReference type="SMART" id="SM00271">
    <property type="entry name" value="DnaJ"/>
    <property type="match status" value="1"/>
</dbReference>
<dbReference type="Pfam" id="PF00226">
    <property type="entry name" value="DnaJ"/>
    <property type="match status" value="1"/>
</dbReference>
<reference evidence="4 5" key="1">
    <citation type="journal article" date="2017" name="Mol. Ecol.">
        <title>Comparative and population genomic landscape of Phellinus noxius: A hypervariable fungus causing root rot in trees.</title>
        <authorList>
            <person name="Chung C.L."/>
            <person name="Lee T.J."/>
            <person name="Akiba M."/>
            <person name="Lee H.H."/>
            <person name="Kuo T.H."/>
            <person name="Liu D."/>
            <person name="Ke H.M."/>
            <person name="Yokoi T."/>
            <person name="Roa M.B."/>
            <person name="Lu M.J."/>
            <person name="Chang Y.Y."/>
            <person name="Ann P.J."/>
            <person name="Tsai J.N."/>
            <person name="Chen C.Y."/>
            <person name="Tzean S.S."/>
            <person name="Ota Y."/>
            <person name="Hattori T."/>
            <person name="Sahashi N."/>
            <person name="Liou R.F."/>
            <person name="Kikuchi T."/>
            <person name="Tsai I.J."/>
        </authorList>
    </citation>
    <scope>NUCLEOTIDE SEQUENCE [LARGE SCALE GENOMIC DNA]</scope>
    <source>
        <strain evidence="4 5">FFPRI411160</strain>
    </source>
</reference>
<dbReference type="SUPFAM" id="SSF46565">
    <property type="entry name" value="Chaperone J-domain"/>
    <property type="match status" value="1"/>
</dbReference>
<keyword evidence="5" id="KW-1185">Reference proteome</keyword>
<keyword evidence="2" id="KW-0472">Membrane</keyword>